<dbReference type="InterPro" id="IPR058627">
    <property type="entry name" value="MdtA-like_C"/>
</dbReference>
<evidence type="ECO:0000313" key="6">
    <source>
        <dbReference type="Proteomes" id="UP001619911"/>
    </source>
</evidence>
<dbReference type="Pfam" id="PF25984">
    <property type="entry name" value="BSH_YknX"/>
    <property type="match status" value="1"/>
</dbReference>
<dbReference type="Pfam" id="PF25967">
    <property type="entry name" value="RND-MFP_C"/>
    <property type="match status" value="1"/>
</dbReference>
<reference evidence="5 6" key="1">
    <citation type="submission" date="2023-07" db="EMBL/GenBank/DDBJ databases">
        <title>Bacillus lucianemedeirus sp. nov, a new species isolated from an immunobiological production facility.</title>
        <authorList>
            <person name="Costa L.V."/>
            <person name="Miranda R.V.S.L."/>
            <person name="Brandao M.L.L."/>
            <person name="Reis C.M.F."/>
            <person name="Frazao A.M."/>
            <person name="Cruz F.V."/>
            <person name="Baio P.V.P."/>
            <person name="Veras J.F.C."/>
            <person name="Ramos J.N."/>
            <person name="Vieira V."/>
        </authorList>
    </citation>
    <scope>NUCLEOTIDE SEQUENCE [LARGE SCALE GENOMIC DNA]</scope>
    <source>
        <strain evidence="5 6">B190/17</strain>
    </source>
</reference>
<evidence type="ECO:0000313" key="5">
    <source>
        <dbReference type="EMBL" id="MFK2826375.1"/>
    </source>
</evidence>
<keyword evidence="2" id="KW-0732">Signal</keyword>
<accession>A0ABW8IBK6</accession>
<dbReference type="RefSeq" id="WP_404317645.1">
    <property type="nucleotide sequence ID" value="NZ_JAUIYO010000009.1"/>
</dbReference>
<evidence type="ECO:0008006" key="7">
    <source>
        <dbReference type="Google" id="ProtNLM"/>
    </source>
</evidence>
<dbReference type="EMBL" id="JAUIYO010000009">
    <property type="protein sequence ID" value="MFK2826375.1"/>
    <property type="molecule type" value="Genomic_DNA"/>
</dbReference>
<organism evidence="5 6">
    <name type="scientific">Bacillus lumedeiriae</name>
    <dbReference type="NCBI Taxonomy" id="3058829"/>
    <lineage>
        <taxon>Bacteria</taxon>
        <taxon>Bacillati</taxon>
        <taxon>Bacillota</taxon>
        <taxon>Bacilli</taxon>
        <taxon>Bacillales</taxon>
        <taxon>Bacillaceae</taxon>
        <taxon>Bacillus</taxon>
    </lineage>
</organism>
<dbReference type="Proteomes" id="UP001619911">
    <property type="component" value="Unassembled WGS sequence"/>
</dbReference>
<evidence type="ECO:0000259" key="3">
    <source>
        <dbReference type="Pfam" id="PF25967"/>
    </source>
</evidence>
<proteinExistence type="predicted"/>
<gene>
    <name evidence="5" type="ORF">QYG89_11990</name>
</gene>
<keyword evidence="1" id="KW-0175">Coiled coil</keyword>
<dbReference type="PANTHER" id="PTHR30469:SF33">
    <property type="entry name" value="SLR1207 PROTEIN"/>
    <property type="match status" value="1"/>
</dbReference>
<evidence type="ECO:0000259" key="4">
    <source>
        <dbReference type="Pfam" id="PF25984"/>
    </source>
</evidence>
<name>A0ABW8IBK6_9BACI</name>
<keyword evidence="6" id="KW-1185">Reference proteome</keyword>
<dbReference type="Gene3D" id="2.40.30.170">
    <property type="match status" value="1"/>
</dbReference>
<evidence type="ECO:0000256" key="2">
    <source>
        <dbReference type="SAM" id="SignalP"/>
    </source>
</evidence>
<feature type="signal peptide" evidence="2">
    <location>
        <begin position="1"/>
        <end position="23"/>
    </location>
</feature>
<dbReference type="Gene3D" id="2.40.420.20">
    <property type="match status" value="1"/>
</dbReference>
<feature type="chain" id="PRO_5047149619" description="Efflux RND transporter periplasmic adaptor subunit" evidence="2">
    <location>
        <begin position="24"/>
        <end position="413"/>
    </location>
</feature>
<feature type="coiled-coil region" evidence="1">
    <location>
        <begin position="97"/>
        <end position="191"/>
    </location>
</feature>
<dbReference type="InterPro" id="IPR058639">
    <property type="entry name" value="BSH_YknX-like"/>
</dbReference>
<evidence type="ECO:0000256" key="1">
    <source>
        <dbReference type="SAM" id="Coils"/>
    </source>
</evidence>
<dbReference type="PANTHER" id="PTHR30469">
    <property type="entry name" value="MULTIDRUG RESISTANCE PROTEIN MDTA"/>
    <property type="match status" value="1"/>
</dbReference>
<sequence length="413" mass="46351">MKRVKKKVWLTASALFVASNLYLTFKDDSKADRTQWLTKWTQSANDDVVETFQTTGVVIPADEYPIYFDKDQGTFLKFLVEKGQNVGVGTPLFEYSSARLEREIEKLEAEKTQTEKQIRLIDRQISKLNNILSKIEKEEKAEIDNEDNPKVTNSAAKVTVENEIIHQETEKQKLEEEVAKYDTLIAKTESEKSSLIVKSDKSGIVKELNSELNNPIMTIRSSEVAMQGVFNEQQLNKVKEGLTIHASVDPLPVTFHGEISSIEKFPEQEPSVKRQSLYPFVAQLDKNNVEDAADQLLPGMKANVTVVTNEAVQAVTVPASTLIKSGKKSYVFVLNSKGKIEKRAVKKGLIVDGLQEIKSGLKAGEKIVADPTKLMIQKGEFITPADYDSLNKKQLQQLTKKERVKFLLMGILS</sequence>
<protein>
    <recommendedName>
        <fullName evidence="7">Efflux RND transporter periplasmic adaptor subunit</fullName>
    </recommendedName>
</protein>
<feature type="domain" description="YknX-like barrel-sandwich hybrid" evidence="4">
    <location>
        <begin position="66"/>
        <end position="214"/>
    </location>
</feature>
<comment type="caution">
    <text evidence="5">The sequence shown here is derived from an EMBL/GenBank/DDBJ whole genome shotgun (WGS) entry which is preliminary data.</text>
</comment>
<feature type="domain" description="Multidrug resistance protein MdtA-like C-terminal permuted SH3" evidence="3">
    <location>
        <begin position="313"/>
        <end position="370"/>
    </location>
</feature>